<name>A0A9X2ARI4_9GAMM</name>
<evidence type="ECO:0000313" key="1">
    <source>
        <dbReference type="EMBL" id="MCJ0972994.1"/>
    </source>
</evidence>
<dbReference type="EMBL" id="JALGRD010000003">
    <property type="protein sequence ID" value="MCJ0972994.1"/>
    <property type="molecule type" value="Genomic_DNA"/>
</dbReference>
<organism evidence="1 2">
    <name type="scientific">Stutzerimonas marianensis</name>
    <dbReference type="NCBI Taxonomy" id="2929513"/>
    <lineage>
        <taxon>Bacteria</taxon>
        <taxon>Pseudomonadati</taxon>
        <taxon>Pseudomonadota</taxon>
        <taxon>Gammaproteobacteria</taxon>
        <taxon>Pseudomonadales</taxon>
        <taxon>Pseudomonadaceae</taxon>
        <taxon>Stutzerimonas</taxon>
    </lineage>
</organism>
<sequence length="129" mass="14091">MSKLACTCGNIIRDQTDSLPHKASIIKDQQEENFIQDLAQEMNSLLIAAKAGNLEAHLDNRYGNTPWRPKAAEACYDIIGSALLNSSIMAYECQSCGKLWVQKAVNSFVPFNPESGVHEAVLSVNPAPN</sequence>
<gene>
    <name evidence="1" type="ORF">MST27_06390</name>
</gene>
<dbReference type="Proteomes" id="UP001139682">
    <property type="component" value="Unassembled WGS sequence"/>
</dbReference>
<keyword evidence="2" id="KW-1185">Reference proteome</keyword>
<evidence type="ECO:0000313" key="2">
    <source>
        <dbReference type="Proteomes" id="UP001139682"/>
    </source>
</evidence>
<reference evidence="1" key="1">
    <citation type="submission" date="2022-03" db="EMBL/GenBank/DDBJ databases">
        <title>Pseudomonas marianensis sp. nov., a marine bacterium isolated from deep-sea sediments of the Mariana Trench.</title>
        <authorList>
            <person name="Wei Y."/>
        </authorList>
    </citation>
    <scope>NUCLEOTIDE SEQUENCE</scope>
    <source>
        <strain evidence="1">PS1</strain>
    </source>
</reference>
<protein>
    <submittedName>
        <fullName evidence="1">Uncharacterized protein</fullName>
    </submittedName>
</protein>
<proteinExistence type="predicted"/>
<accession>A0A9X2ARI4</accession>
<dbReference type="RefSeq" id="WP_243605171.1">
    <property type="nucleotide sequence ID" value="NZ_JALGRD010000003.1"/>
</dbReference>
<dbReference type="AlphaFoldDB" id="A0A9X2ARI4"/>
<comment type="caution">
    <text evidence="1">The sequence shown here is derived from an EMBL/GenBank/DDBJ whole genome shotgun (WGS) entry which is preliminary data.</text>
</comment>